<evidence type="ECO:0000256" key="6">
    <source>
        <dbReference type="ARBA" id="ARBA00022801"/>
    </source>
</evidence>
<evidence type="ECO:0000256" key="7">
    <source>
        <dbReference type="ARBA" id="ARBA00023134"/>
    </source>
</evidence>
<dbReference type="GO" id="GO:0003924">
    <property type="term" value="F:GTPase activity"/>
    <property type="evidence" value="ECO:0007669"/>
    <property type="project" value="TreeGrafter"/>
</dbReference>
<evidence type="ECO:0000256" key="5">
    <source>
        <dbReference type="ARBA" id="ARBA00022741"/>
    </source>
</evidence>
<evidence type="ECO:0000256" key="9">
    <source>
        <dbReference type="ARBA" id="ARBA00023170"/>
    </source>
</evidence>
<dbReference type="GO" id="GO:0005525">
    <property type="term" value="F:GTP binding"/>
    <property type="evidence" value="ECO:0007669"/>
    <property type="project" value="UniProtKB-KW"/>
</dbReference>
<keyword evidence="8" id="KW-0472">Membrane</keyword>
<evidence type="ECO:0000256" key="3">
    <source>
        <dbReference type="ARBA" id="ARBA00022475"/>
    </source>
</evidence>
<dbReference type="InterPro" id="IPR004390">
    <property type="entry name" value="SR_rcpt_FtsY"/>
</dbReference>
<keyword evidence="3" id="KW-1003">Cell membrane</keyword>
<gene>
    <name evidence="11" type="ORF">MNBD_GAMMA23-1732</name>
</gene>
<accession>A0A3B0ZRX8</accession>
<evidence type="ECO:0000313" key="11">
    <source>
        <dbReference type="EMBL" id="VAW96305.1"/>
    </source>
</evidence>
<reference evidence="11" key="1">
    <citation type="submission" date="2018-06" db="EMBL/GenBank/DDBJ databases">
        <authorList>
            <person name="Zhirakovskaya E."/>
        </authorList>
    </citation>
    <scope>NUCLEOTIDE SEQUENCE</scope>
</reference>
<dbReference type="FunFam" id="1.20.120.140:FF:000002">
    <property type="entry name" value="Signal recognition particle receptor FtsY"/>
    <property type="match status" value="1"/>
</dbReference>
<protein>
    <submittedName>
        <fullName evidence="11">Signal recognition particle receptor FtsY</fullName>
    </submittedName>
</protein>
<evidence type="ECO:0000256" key="8">
    <source>
        <dbReference type="ARBA" id="ARBA00023136"/>
    </source>
</evidence>
<dbReference type="InterPro" id="IPR013822">
    <property type="entry name" value="Signal_recog_particl_SRP54_hlx"/>
</dbReference>
<dbReference type="InterPro" id="IPR003593">
    <property type="entry name" value="AAA+_ATPase"/>
</dbReference>
<keyword evidence="9 11" id="KW-0675">Receptor</keyword>
<dbReference type="HAMAP" id="MF_00920">
    <property type="entry name" value="FtsY"/>
    <property type="match status" value="1"/>
</dbReference>
<dbReference type="CDD" id="cd17874">
    <property type="entry name" value="FtsY"/>
    <property type="match status" value="1"/>
</dbReference>
<dbReference type="SMART" id="SM00963">
    <property type="entry name" value="SRP54_N"/>
    <property type="match status" value="1"/>
</dbReference>
<dbReference type="InterPro" id="IPR042101">
    <property type="entry name" value="SRP54_N_sf"/>
</dbReference>
<dbReference type="Gene3D" id="1.20.120.140">
    <property type="entry name" value="Signal recognition particle SRP54, nucleotide-binding domain"/>
    <property type="match status" value="1"/>
</dbReference>
<dbReference type="PANTHER" id="PTHR43134">
    <property type="entry name" value="SIGNAL RECOGNITION PARTICLE RECEPTOR SUBUNIT ALPHA"/>
    <property type="match status" value="1"/>
</dbReference>
<keyword evidence="5" id="KW-0547">Nucleotide-binding</keyword>
<dbReference type="SUPFAM" id="SSF52540">
    <property type="entry name" value="P-loop containing nucleoside triphosphate hydrolases"/>
    <property type="match status" value="1"/>
</dbReference>
<dbReference type="InterPro" id="IPR036225">
    <property type="entry name" value="SRP/SRP_N"/>
</dbReference>
<name>A0A3B0ZRX8_9ZZZZ</name>
<dbReference type="Gene3D" id="3.40.50.300">
    <property type="entry name" value="P-loop containing nucleotide triphosphate hydrolases"/>
    <property type="match status" value="1"/>
</dbReference>
<dbReference type="Pfam" id="PF00448">
    <property type="entry name" value="SRP54"/>
    <property type="match status" value="1"/>
</dbReference>
<proteinExistence type="inferred from homology"/>
<comment type="subcellular location">
    <subcellularLocation>
        <location evidence="1">Cell membrane</location>
        <topology evidence="1">Peripheral membrane protein</topology>
        <orientation evidence="1">Cytoplasmic side</orientation>
    </subcellularLocation>
</comment>
<dbReference type="EMBL" id="UOFT01000052">
    <property type="protein sequence ID" value="VAW96305.1"/>
    <property type="molecule type" value="Genomic_DNA"/>
</dbReference>
<dbReference type="GO" id="GO:0005737">
    <property type="term" value="C:cytoplasm"/>
    <property type="evidence" value="ECO:0007669"/>
    <property type="project" value="UniProtKB-ARBA"/>
</dbReference>
<keyword evidence="6" id="KW-0378">Hydrolase</keyword>
<evidence type="ECO:0000259" key="10">
    <source>
        <dbReference type="PROSITE" id="PS00300"/>
    </source>
</evidence>
<dbReference type="Pfam" id="PF02881">
    <property type="entry name" value="SRP54_N"/>
    <property type="match status" value="1"/>
</dbReference>
<dbReference type="GO" id="GO:0005047">
    <property type="term" value="F:signal recognition particle binding"/>
    <property type="evidence" value="ECO:0007669"/>
    <property type="project" value="TreeGrafter"/>
</dbReference>
<dbReference type="PROSITE" id="PS00300">
    <property type="entry name" value="SRP54"/>
    <property type="match status" value="1"/>
</dbReference>
<evidence type="ECO:0000256" key="1">
    <source>
        <dbReference type="ARBA" id="ARBA00004413"/>
    </source>
</evidence>
<comment type="similarity">
    <text evidence="2">Belongs to the GTP-binding SRP family.</text>
</comment>
<dbReference type="GO" id="GO:0006614">
    <property type="term" value="P:SRP-dependent cotranslational protein targeting to membrane"/>
    <property type="evidence" value="ECO:0007669"/>
    <property type="project" value="InterPro"/>
</dbReference>
<sequence length="329" mass="35520">MFSFKKSKLKTKEAETENKSGFLGRLRQGLSRTRTSLTGNLSSVFSGKAIDAGLLEEIEDTLIMADIGVRATRQIIDDLEQRLSRKELKDATALTAALRENMAAILQPCDNALIIPDKPHPFVILVAGVNGVGKTTTIGKLAKRLQQGGKSVMLAAGDTFRAAAVEQLQTWGERNDIPVIAQAQGADSASVIFDAFESAKARNIDVLIADTAGRLHTQSHLMDELKKVIRVLKKIDPDAPHETLLVLDAGTGQNALNQAEQFNAAVNLSGICLTKLDGTAKGGVIFSIAQKLKLPIRFIGVGEGIDDLRVFEADEFIDALFSEEQPSEE</sequence>
<keyword evidence="4" id="KW-0963">Cytoplasm</keyword>
<evidence type="ECO:0000256" key="2">
    <source>
        <dbReference type="ARBA" id="ARBA00008531"/>
    </source>
</evidence>
<dbReference type="SUPFAM" id="SSF47364">
    <property type="entry name" value="Domain of the SRP/SRP receptor G-proteins"/>
    <property type="match status" value="1"/>
</dbReference>
<feature type="domain" description="SRP54-type proteins GTP-binding" evidence="10">
    <location>
        <begin position="295"/>
        <end position="308"/>
    </location>
</feature>
<evidence type="ECO:0000256" key="4">
    <source>
        <dbReference type="ARBA" id="ARBA00022490"/>
    </source>
</evidence>
<dbReference type="InterPro" id="IPR027417">
    <property type="entry name" value="P-loop_NTPase"/>
</dbReference>
<dbReference type="GO" id="GO:0005886">
    <property type="term" value="C:plasma membrane"/>
    <property type="evidence" value="ECO:0007669"/>
    <property type="project" value="UniProtKB-SubCell"/>
</dbReference>
<dbReference type="InterPro" id="IPR000897">
    <property type="entry name" value="SRP54_GTPase_dom"/>
</dbReference>
<dbReference type="AlphaFoldDB" id="A0A3B0ZRX8"/>
<dbReference type="PANTHER" id="PTHR43134:SF1">
    <property type="entry name" value="SIGNAL RECOGNITION PARTICLE RECEPTOR SUBUNIT ALPHA"/>
    <property type="match status" value="1"/>
</dbReference>
<dbReference type="SMART" id="SM00382">
    <property type="entry name" value="AAA"/>
    <property type="match status" value="1"/>
</dbReference>
<dbReference type="FunFam" id="3.40.50.300:FF:000053">
    <property type="entry name" value="Signal recognition particle receptor FtsY"/>
    <property type="match status" value="1"/>
</dbReference>
<dbReference type="NCBIfam" id="TIGR00064">
    <property type="entry name" value="ftsY"/>
    <property type="match status" value="1"/>
</dbReference>
<organism evidence="11">
    <name type="scientific">hydrothermal vent metagenome</name>
    <dbReference type="NCBI Taxonomy" id="652676"/>
    <lineage>
        <taxon>unclassified sequences</taxon>
        <taxon>metagenomes</taxon>
        <taxon>ecological metagenomes</taxon>
    </lineage>
</organism>
<dbReference type="SMART" id="SM00962">
    <property type="entry name" value="SRP54"/>
    <property type="match status" value="1"/>
</dbReference>
<keyword evidence="7" id="KW-0342">GTP-binding</keyword>